<dbReference type="InterPro" id="IPR040982">
    <property type="entry name" value="DNA_pol3_finger"/>
</dbReference>
<keyword evidence="7" id="KW-0239">DNA-directed DNA polymerase</keyword>
<name>A0ABV8FS45_9ACTN</name>
<keyword evidence="6" id="KW-0227">DNA damage</keyword>
<dbReference type="EC" id="2.7.7.7" evidence="1"/>
<proteinExistence type="predicted"/>
<keyword evidence="4 12" id="KW-0548">Nucleotidyltransferase</keyword>
<dbReference type="Gene3D" id="1.10.150.870">
    <property type="match status" value="1"/>
</dbReference>
<comment type="caution">
    <text evidence="12">The sequence shown here is derived from an EMBL/GenBank/DDBJ whole genome shotgun (WGS) entry which is preliminary data.</text>
</comment>
<feature type="region of interest" description="Disordered" evidence="10">
    <location>
        <begin position="563"/>
        <end position="593"/>
    </location>
</feature>
<dbReference type="InterPro" id="IPR003141">
    <property type="entry name" value="Pol/His_phosphatase_N"/>
</dbReference>
<keyword evidence="3 12" id="KW-0808">Transferase</keyword>
<keyword evidence="5" id="KW-0235">DNA replication</keyword>
<dbReference type="CDD" id="cd04485">
    <property type="entry name" value="DnaE_OBF"/>
    <property type="match status" value="1"/>
</dbReference>
<evidence type="ECO:0000256" key="7">
    <source>
        <dbReference type="ARBA" id="ARBA00022932"/>
    </source>
</evidence>
<evidence type="ECO:0000313" key="12">
    <source>
        <dbReference type="EMBL" id="MFC3997486.1"/>
    </source>
</evidence>
<gene>
    <name evidence="12" type="ORF">ACFOVU_16255</name>
</gene>
<evidence type="ECO:0000256" key="10">
    <source>
        <dbReference type="SAM" id="MobiDB-lite"/>
    </source>
</evidence>
<evidence type="ECO:0000256" key="3">
    <source>
        <dbReference type="ARBA" id="ARBA00022679"/>
    </source>
</evidence>
<dbReference type="InterPro" id="IPR011708">
    <property type="entry name" value="DNA_pol3_alpha_NTPase_dom"/>
</dbReference>
<dbReference type="InterPro" id="IPR041931">
    <property type="entry name" value="DNA_pol3_alpha_thumb_dom"/>
</dbReference>
<dbReference type="Pfam" id="PF07733">
    <property type="entry name" value="DNA_pol3_alpha"/>
    <property type="match status" value="1"/>
</dbReference>
<evidence type="ECO:0000256" key="4">
    <source>
        <dbReference type="ARBA" id="ARBA00022695"/>
    </source>
</evidence>
<dbReference type="EMBL" id="JBHSBH010000010">
    <property type="protein sequence ID" value="MFC3997486.1"/>
    <property type="molecule type" value="Genomic_DNA"/>
</dbReference>
<protein>
    <recommendedName>
        <fullName evidence="1">DNA-directed DNA polymerase</fullName>
        <ecNumber evidence="1">2.7.7.7</ecNumber>
    </recommendedName>
</protein>
<evidence type="ECO:0000256" key="5">
    <source>
        <dbReference type="ARBA" id="ARBA00022705"/>
    </source>
</evidence>
<dbReference type="RefSeq" id="WP_378534485.1">
    <property type="nucleotide sequence ID" value="NZ_JBHSBH010000010.1"/>
</dbReference>
<accession>A0ABV8FS45</accession>
<dbReference type="SUPFAM" id="SSF89550">
    <property type="entry name" value="PHP domain-like"/>
    <property type="match status" value="1"/>
</dbReference>
<dbReference type="InterPro" id="IPR004013">
    <property type="entry name" value="PHP_dom"/>
</dbReference>
<evidence type="ECO:0000256" key="8">
    <source>
        <dbReference type="ARBA" id="ARBA00023204"/>
    </source>
</evidence>
<keyword evidence="2" id="KW-0963">Cytoplasm</keyword>
<dbReference type="GO" id="GO:0003887">
    <property type="term" value="F:DNA-directed DNA polymerase activity"/>
    <property type="evidence" value="ECO:0007669"/>
    <property type="project" value="UniProtKB-EC"/>
</dbReference>
<dbReference type="Pfam" id="PF17657">
    <property type="entry name" value="DNA_pol3_finger"/>
    <property type="match status" value="1"/>
</dbReference>
<dbReference type="InterPro" id="IPR029460">
    <property type="entry name" value="DNAPol_HHH"/>
</dbReference>
<evidence type="ECO:0000256" key="2">
    <source>
        <dbReference type="ARBA" id="ARBA00022490"/>
    </source>
</evidence>
<dbReference type="SMART" id="SM00481">
    <property type="entry name" value="POLIIIAc"/>
    <property type="match status" value="1"/>
</dbReference>
<keyword evidence="13" id="KW-1185">Reference proteome</keyword>
<dbReference type="Pfam" id="PF02811">
    <property type="entry name" value="PHP"/>
    <property type="match status" value="1"/>
</dbReference>
<dbReference type="InterPro" id="IPR016195">
    <property type="entry name" value="Pol/histidinol_Pase-like"/>
</dbReference>
<keyword evidence="8" id="KW-0234">DNA repair</keyword>
<organism evidence="12 13">
    <name type="scientific">Nocardiopsis sediminis</name>
    <dbReference type="NCBI Taxonomy" id="1778267"/>
    <lineage>
        <taxon>Bacteria</taxon>
        <taxon>Bacillati</taxon>
        <taxon>Actinomycetota</taxon>
        <taxon>Actinomycetes</taxon>
        <taxon>Streptosporangiales</taxon>
        <taxon>Nocardiopsidaceae</taxon>
        <taxon>Nocardiopsis</taxon>
    </lineage>
</organism>
<dbReference type="PANTHER" id="PTHR32294:SF4">
    <property type="entry name" value="ERROR-PRONE DNA POLYMERASE"/>
    <property type="match status" value="1"/>
</dbReference>
<feature type="domain" description="Polymerase/histidinol phosphatase N-terminal" evidence="11">
    <location>
        <begin position="6"/>
        <end position="73"/>
    </location>
</feature>
<evidence type="ECO:0000313" key="13">
    <source>
        <dbReference type="Proteomes" id="UP001595847"/>
    </source>
</evidence>
<dbReference type="NCBIfam" id="TIGR00594">
    <property type="entry name" value="polc"/>
    <property type="match status" value="1"/>
</dbReference>
<dbReference type="PANTHER" id="PTHR32294">
    <property type="entry name" value="DNA POLYMERASE III SUBUNIT ALPHA"/>
    <property type="match status" value="1"/>
</dbReference>
<evidence type="ECO:0000256" key="9">
    <source>
        <dbReference type="ARBA" id="ARBA00049244"/>
    </source>
</evidence>
<reference evidence="13" key="1">
    <citation type="journal article" date="2019" name="Int. J. Syst. Evol. Microbiol.">
        <title>The Global Catalogue of Microorganisms (GCM) 10K type strain sequencing project: providing services to taxonomists for standard genome sequencing and annotation.</title>
        <authorList>
            <consortium name="The Broad Institute Genomics Platform"/>
            <consortium name="The Broad Institute Genome Sequencing Center for Infectious Disease"/>
            <person name="Wu L."/>
            <person name="Ma J."/>
        </authorList>
    </citation>
    <scope>NUCLEOTIDE SEQUENCE [LARGE SCALE GENOMIC DNA]</scope>
    <source>
        <strain evidence="13">TBRC 1826</strain>
    </source>
</reference>
<sequence>MADAFAHLSVASSASMRHGTVRPAALVERAAAQGMDMLALTDRDGVYGAVAHVRACREAGIKPILGADLAVAAPEGGRVTVLARGRTGWASLCRLISAAHASGTRGVPAVSRDTIAAHAEGLVVLLGPGSDVGRAAADRRPERARRLLERWRHIAEVAVELVDHYGPGEHRQATALLRLAAEARTLAILGNAVRYPAPADAEVARVLDEARRWLPGGGGPPAPAGAQAHLKSTAEMAEVAERICGGDATAARRLLAHTRALAASCVLDPGTDLGMDRPHLPVFADARDRLWRACKDGLDRLGRSRDQAARSRLAHELGIIERKGFSAYFLTVADIAGRIRGRGIRCSIRGSGAGSLVNHLIGISAIDPMAHGLLMERFLSDSRTGLPDIDLDVESARRLDAYEAIFDAYPDAACVSMMETYRARSAIRDVGAVMGIPPHEIDVLAKAFPHIRARQIRAACADLPELRSGGLVDGASAQTLFRLAERLDGLPRHIAMHPCGIVVSDASLRDRTPLEPSRVGYDMVQFDKDDVEHMGLIKLDVIGVRMQSAMTHALAEVERTGGGRVDIDTPTATAPASGGGAPPHPGSAGPSALAHGDPATYAMIRSSRTLGCFQIESPGQRELVSRLRPACLEDLIVDISLFRPGPVNSDMVTPFIAARDGLREPDYPSPALRDALAETGGVVIFHEQVIRVLHAMTGCGHDEAEQMRRRLSSDEGKEGVRKEFTAMAADCGHPADVVERVWEVIAAFGAFGFCKAHAAAFALPTYQSAWLKRHHPAAFYSGLLTHDPGMYPRRAIIDDARRFGVPVLGVDVNASDRVWRAELLENGVWGVRAALADVKGITDAEVDAVLAGRPFASLSDFAARARPSRDVLDRLVLVGAFDRMYGIGSGPTRRDLLLRAGALERAGRRALGGGQLPMALEQVGEVRGGTLPEMTVAEEVQAELEVLGYDASRHLLDCHAEVLAELAASHGAVRARDLHRVPAGAEVLVVGVKVATQTPAVRSGQRIIFTTLDDATGLVDLTFFESVQDRCAATVFGSWLLVARGRVRRAGTGLATVNATHAYDLEELARIRREEGPAALGERLRGDGGRAAVAGVGGPRIRYANGYALSPYADITPAGAAGAPRKLWHASQGSSGR</sequence>
<evidence type="ECO:0000259" key="11">
    <source>
        <dbReference type="SMART" id="SM00481"/>
    </source>
</evidence>
<dbReference type="Proteomes" id="UP001595847">
    <property type="component" value="Unassembled WGS sequence"/>
</dbReference>
<evidence type="ECO:0000256" key="1">
    <source>
        <dbReference type="ARBA" id="ARBA00012417"/>
    </source>
</evidence>
<dbReference type="Gene3D" id="3.20.20.140">
    <property type="entry name" value="Metal-dependent hydrolases"/>
    <property type="match status" value="1"/>
</dbReference>
<comment type="catalytic activity">
    <reaction evidence="9">
        <text>DNA(n) + a 2'-deoxyribonucleoside 5'-triphosphate = DNA(n+1) + diphosphate</text>
        <dbReference type="Rhea" id="RHEA:22508"/>
        <dbReference type="Rhea" id="RHEA-COMP:17339"/>
        <dbReference type="Rhea" id="RHEA-COMP:17340"/>
        <dbReference type="ChEBI" id="CHEBI:33019"/>
        <dbReference type="ChEBI" id="CHEBI:61560"/>
        <dbReference type="ChEBI" id="CHEBI:173112"/>
        <dbReference type="EC" id="2.7.7.7"/>
    </reaction>
</comment>
<dbReference type="Gene3D" id="1.10.10.1600">
    <property type="entry name" value="Bacterial DNA polymerase III alpha subunit, thumb domain"/>
    <property type="match status" value="1"/>
</dbReference>
<dbReference type="InterPro" id="IPR004805">
    <property type="entry name" value="DnaE2/DnaE/PolC"/>
</dbReference>
<evidence type="ECO:0000256" key="6">
    <source>
        <dbReference type="ARBA" id="ARBA00022763"/>
    </source>
</evidence>
<dbReference type="Pfam" id="PF14579">
    <property type="entry name" value="HHH_6"/>
    <property type="match status" value="1"/>
</dbReference>